<organism evidence="4 5">
    <name type="scientific">Saprolegnia parasitica (strain CBS 223.65)</name>
    <dbReference type="NCBI Taxonomy" id="695850"/>
    <lineage>
        <taxon>Eukaryota</taxon>
        <taxon>Sar</taxon>
        <taxon>Stramenopiles</taxon>
        <taxon>Oomycota</taxon>
        <taxon>Saprolegniomycetes</taxon>
        <taxon>Saprolegniales</taxon>
        <taxon>Saprolegniaceae</taxon>
        <taxon>Saprolegnia</taxon>
    </lineage>
</organism>
<dbReference type="Proteomes" id="UP000030745">
    <property type="component" value="Unassembled WGS sequence"/>
</dbReference>
<keyword evidence="5" id="KW-1185">Reference proteome</keyword>
<evidence type="ECO:0000313" key="5">
    <source>
        <dbReference type="Proteomes" id="UP000030745"/>
    </source>
</evidence>
<dbReference type="EMBL" id="KK583216">
    <property type="protein sequence ID" value="KDO27619.1"/>
    <property type="molecule type" value="Genomic_DNA"/>
</dbReference>
<dbReference type="STRING" id="695850.A0A067CA35"/>
<dbReference type="SUPFAM" id="SSF50978">
    <property type="entry name" value="WD40 repeat-like"/>
    <property type="match status" value="1"/>
</dbReference>
<keyword evidence="2" id="KW-0677">Repeat</keyword>
<keyword evidence="1 3" id="KW-0853">WD repeat</keyword>
<dbReference type="KEGG" id="spar:SPRG_06889"/>
<dbReference type="AlphaFoldDB" id="A0A067CA35"/>
<dbReference type="InterPro" id="IPR040067">
    <property type="entry name" value="WDR47"/>
</dbReference>
<dbReference type="RefSeq" id="XP_012201741.1">
    <property type="nucleotide sequence ID" value="XM_012346351.1"/>
</dbReference>
<dbReference type="PANTHER" id="PTHR19863">
    <property type="entry name" value="NEMITIN (NEURONAL ENRICHED MAP INTERACTING PROTEIN) HOMOLOG"/>
    <property type="match status" value="1"/>
</dbReference>
<reference evidence="4 5" key="1">
    <citation type="journal article" date="2013" name="PLoS Genet.">
        <title>Distinctive expansion of potential virulence genes in the genome of the oomycete fish pathogen Saprolegnia parasitica.</title>
        <authorList>
            <person name="Jiang R.H."/>
            <person name="de Bruijn I."/>
            <person name="Haas B.J."/>
            <person name="Belmonte R."/>
            <person name="Lobach L."/>
            <person name="Christie J."/>
            <person name="van den Ackerveken G."/>
            <person name="Bottin A."/>
            <person name="Bulone V."/>
            <person name="Diaz-Moreno S.M."/>
            <person name="Dumas B."/>
            <person name="Fan L."/>
            <person name="Gaulin E."/>
            <person name="Govers F."/>
            <person name="Grenville-Briggs L.J."/>
            <person name="Horner N.R."/>
            <person name="Levin J.Z."/>
            <person name="Mammella M."/>
            <person name="Meijer H.J."/>
            <person name="Morris P."/>
            <person name="Nusbaum C."/>
            <person name="Oome S."/>
            <person name="Phillips A.J."/>
            <person name="van Rooyen D."/>
            <person name="Rzeszutek E."/>
            <person name="Saraiva M."/>
            <person name="Secombes C.J."/>
            <person name="Seidl M.F."/>
            <person name="Snel B."/>
            <person name="Stassen J.H."/>
            <person name="Sykes S."/>
            <person name="Tripathy S."/>
            <person name="van den Berg H."/>
            <person name="Vega-Arreguin J.C."/>
            <person name="Wawra S."/>
            <person name="Young S.K."/>
            <person name="Zeng Q."/>
            <person name="Dieguez-Uribeondo J."/>
            <person name="Russ C."/>
            <person name="Tyler B.M."/>
            <person name="van West P."/>
        </authorList>
    </citation>
    <scope>NUCLEOTIDE SEQUENCE [LARGE SCALE GENOMIC DNA]</scope>
    <source>
        <strain evidence="4 5">CBS 223.65</strain>
    </source>
</reference>
<evidence type="ECO:0000256" key="1">
    <source>
        <dbReference type="ARBA" id="ARBA00022574"/>
    </source>
</evidence>
<dbReference type="InterPro" id="IPR020472">
    <property type="entry name" value="WD40_PAC1"/>
</dbReference>
<dbReference type="GeneID" id="24129207"/>
<dbReference type="OrthoDB" id="79478at2759"/>
<evidence type="ECO:0000256" key="2">
    <source>
        <dbReference type="ARBA" id="ARBA00022737"/>
    </source>
</evidence>
<dbReference type="InterPro" id="IPR015943">
    <property type="entry name" value="WD40/YVTN_repeat-like_dom_sf"/>
</dbReference>
<gene>
    <name evidence="4" type="ORF">SPRG_06889</name>
</gene>
<dbReference type="PROSITE" id="PS50082">
    <property type="entry name" value="WD_REPEATS_2"/>
    <property type="match status" value="1"/>
</dbReference>
<dbReference type="PRINTS" id="PR00320">
    <property type="entry name" value="GPROTEINBRPT"/>
</dbReference>
<dbReference type="InterPro" id="IPR001680">
    <property type="entry name" value="WD40_rpt"/>
</dbReference>
<proteinExistence type="predicted"/>
<dbReference type="PANTHER" id="PTHR19863:SF5">
    <property type="entry name" value="WD REPEAT-CONTAINING PROTEIN 47"/>
    <property type="match status" value="1"/>
</dbReference>
<sequence length="177" mass="19515">MKTTSSASGTCRRRRWPCTYLAMPKTFSRYVMQYHATEPHLLLSSAHDRTLRTWDLRTGCCTSVIQLPSPAISMSCHPVSGCVVASAHDDGTVALWDVRSHRRPTHSQRRLTTSSGCRPILSFSPHGAWLLLGGFDGSLRSDYTAAVRDSVVQAVWHTTLPAFVTSGASKTVKLWAL</sequence>
<evidence type="ECO:0000313" key="4">
    <source>
        <dbReference type="EMBL" id="KDO27619.1"/>
    </source>
</evidence>
<evidence type="ECO:0000256" key="3">
    <source>
        <dbReference type="PROSITE-ProRule" id="PRU00221"/>
    </source>
</evidence>
<dbReference type="Gene3D" id="2.130.10.10">
    <property type="entry name" value="YVTN repeat-like/Quinoprotein amine dehydrogenase"/>
    <property type="match status" value="1"/>
</dbReference>
<name>A0A067CA35_SAPPC</name>
<dbReference type="InterPro" id="IPR036322">
    <property type="entry name" value="WD40_repeat_dom_sf"/>
</dbReference>
<accession>A0A067CA35</accession>
<dbReference type="Pfam" id="PF00400">
    <property type="entry name" value="WD40"/>
    <property type="match status" value="1"/>
</dbReference>
<protein>
    <submittedName>
        <fullName evidence="4">Uncharacterized protein</fullName>
    </submittedName>
</protein>
<feature type="repeat" description="WD" evidence="3">
    <location>
        <begin position="41"/>
        <end position="64"/>
    </location>
</feature>
<dbReference type="VEuPathDB" id="FungiDB:SPRG_06889"/>
<dbReference type="SMART" id="SM00320">
    <property type="entry name" value="WD40"/>
    <property type="match status" value="3"/>
</dbReference>